<dbReference type="RefSeq" id="XP_024739051.1">
    <property type="nucleotide sequence ID" value="XM_024874467.1"/>
</dbReference>
<dbReference type="STRING" id="1095630.A0A2J6TGK8"/>
<proteinExistence type="inferred from homology"/>
<keyword evidence="2 6" id="KW-0645">Protease</keyword>
<sequence length="290" mass="30439">LVSQNSATWGLGRISHRNKYIYNYVYDTSACAGTTAYVVDTGIRTSHSEFGGRARWGANFVPDRSMAERVAVGSHVAGTIIGKSVGVCKAANAVAVKVLTPTNDGTGRSTGAWSWIMAGMAWAYNDAVARGIVHKSVQSISIGGDLYTPVNNLANAIVKGGMTIVVAAGNENVNAKTKSPASASDVLTIAASDINDARASFSNFGSRVDLFGPGVDVLSSYNSCDSCYYYMSGTSMATPHISGLALYFIAKENILTPSKLRQRLVTVSTQGKLTNLAGSPTRLGYNADGL</sequence>
<keyword evidence="9" id="KW-1185">Reference proteome</keyword>
<dbReference type="PROSITE" id="PS00136">
    <property type="entry name" value="SUBTILASE_ASP"/>
    <property type="match status" value="1"/>
</dbReference>
<dbReference type="PANTHER" id="PTHR43806">
    <property type="entry name" value="PEPTIDASE S8"/>
    <property type="match status" value="1"/>
</dbReference>
<dbReference type="InterPro" id="IPR015500">
    <property type="entry name" value="Peptidase_S8_subtilisin-rel"/>
</dbReference>
<evidence type="ECO:0000256" key="4">
    <source>
        <dbReference type="ARBA" id="ARBA00022825"/>
    </source>
</evidence>
<evidence type="ECO:0000256" key="2">
    <source>
        <dbReference type="ARBA" id="ARBA00022670"/>
    </source>
</evidence>
<organism evidence="8 9">
    <name type="scientific">Hyaloscypha bicolor E</name>
    <dbReference type="NCBI Taxonomy" id="1095630"/>
    <lineage>
        <taxon>Eukaryota</taxon>
        <taxon>Fungi</taxon>
        <taxon>Dikarya</taxon>
        <taxon>Ascomycota</taxon>
        <taxon>Pezizomycotina</taxon>
        <taxon>Leotiomycetes</taxon>
        <taxon>Helotiales</taxon>
        <taxon>Hyaloscyphaceae</taxon>
        <taxon>Hyaloscypha</taxon>
        <taxon>Hyaloscypha bicolor</taxon>
    </lineage>
</organism>
<dbReference type="InterPro" id="IPR023827">
    <property type="entry name" value="Peptidase_S8_Asp-AS"/>
</dbReference>
<dbReference type="FunFam" id="3.40.50.200:FF:000007">
    <property type="entry name" value="Subtilisin-like serine protease"/>
    <property type="match status" value="1"/>
</dbReference>
<dbReference type="InterPro" id="IPR050131">
    <property type="entry name" value="Peptidase_S8_subtilisin-like"/>
</dbReference>
<dbReference type="GeneID" id="36582547"/>
<evidence type="ECO:0000256" key="5">
    <source>
        <dbReference type="PROSITE-ProRule" id="PRU01240"/>
    </source>
</evidence>
<evidence type="ECO:0000256" key="3">
    <source>
        <dbReference type="ARBA" id="ARBA00022801"/>
    </source>
</evidence>
<name>A0A2J6TGK8_9HELO</name>
<reference evidence="8 9" key="1">
    <citation type="submission" date="2016-04" db="EMBL/GenBank/DDBJ databases">
        <title>A degradative enzymes factory behind the ericoid mycorrhizal symbiosis.</title>
        <authorList>
            <consortium name="DOE Joint Genome Institute"/>
            <person name="Martino E."/>
            <person name="Morin E."/>
            <person name="Grelet G."/>
            <person name="Kuo A."/>
            <person name="Kohler A."/>
            <person name="Daghino S."/>
            <person name="Barry K."/>
            <person name="Choi C."/>
            <person name="Cichocki N."/>
            <person name="Clum A."/>
            <person name="Copeland A."/>
            <person name="Hainaut M."/>
            <person name="Haridas S."/>
            <person name="Labutti K."/>
            <person name="Lindquist E."/>
            <person name="Lipzen A."/>
            <person name="Khouja H.-R."/>
            <person name="Murat C."/>
            <person name="Ohm R."/>
            <person name="Olson A."/>
            <person name="Spatafora J."/>
            <person name="Veneault-Fourrey C."/>
            <person name="Henrissat B."/>
            <person name="Grigoriev I."/>
            <person name="Martin F."/>
            <person name="Perotto S."/>
        </authorList>
    </citation>
    <scope>NUCLEOTIDE SEQUENCE [LARGE SCALE GENOMIC DNA]</scope>
    <source>
        <strain evidence="8 9">E</strain>
    </source>
</reference>
<dbReference type="EMBL" id="KZ613785">
    <property type="protein sequence ID" value="PMD62147.1"/>
    <property type="molecule type" value="Genomic_DNA"/>
</dbReference>
<accession>A0A2J6TGK8</accession>
<dbReference type="PRINTS" id="PR00723">
    <property type="entry name" value="SUBTILISIN"/>
</dbReference>
<dbReference type="Pfam" id="PF00082">
    <property type="entry name" value="Peptidase_S8"/>
    <property type="match status" value="1"/>
</dbReference>
<evidence type="ECO:0000313" key="9">
    <source>
        <dbReference type="Proteomes" id="UP000235371"/>
    </source>
</evidence>
<evidence type="ECO:0000256" key="1">
    <source>
        <dbReference type="ARBA" id="ARBA00011073"/>
    </source>
</evidence>
<dbReference type="SUPFAM" id="SSF52743">
    <property type="entry name" value="Subtilisin-like"/>
    <property type="match status" value="1"/>
</dbReference>
<dbReference type="OrthoDB" id="206201at2759"/>
<comment type="similarity">
    <text evidence="1 5 6">Belongs to the peptidase S8 family.</text>
</comment>
<comment type="caution">
    <text evidence="5">Lacks conserved residue(s) required for the propagation of feature annotation.</text>
</comment>
<dbReference type="PROSITE" id="PS51892">
    <property type="entry name" value="SUBTILASE"/>
    <property type="match status" value="1"/>
</dbReference>
<feature type="non-terminal residue" evidence="8">
    <location>
        <position position="1"/>
    </location>
</feature>
<dbReference type="Proteomes" id="UP000235371">
    <property type="component" value="Unassembled WGS sequence"/>
</dbReference>
<dbReference type="GO" id="GO:0004252">
    <property type="term" value="F:serine-type endopeptidase activity"/>
    <property type="evidence" value="ECO:0007669"/>
    <property type="project" value="InterPro"/>
</dbReference>
<protein>
    <submittedName>
        <fullName evidence="8">Subtilisin-like protein</fullName>
    </submittedName>
</protein>
<dbReference type="PROSITE" id="PS00138">
    <property type="entry name" value="SUBTILASE_SER"/>
    <property type="match status" value="1"/>
</dbReference>
<keyword evidence="4 6" id="KW-0720">Serine protease</keyword>
<dbReference type="InterPro" id="IPR036852">
    <property type="entry name" value="Peptidase_S8/S53_dom_sf"/>
</dbReference>
<dbReference type="InterPro" id="IPR023828">
    <property type="entry name" value="Peptidase_S8_Ser-AS"/>
</dbReference>
<dbReference type="Gene3D" id="3.40.50.200">
    <property type="entry name" value="Peptidase S8/S53 domain"/>
    <property type="match status" value="1"/>
</dbReference>
<evidence type="ECO:0000313" key="8">
    <source>
        <dbReference type="EMBL" id="PMD62147.1"/>
    </source>
</evidence>
<feature type="domain" description="Peptidase S8/S53" evidence="7">
    <location>
        <begin position="38"/>
        <end position="271"/>
    </location>
</feature>
<dbReference type="CDD" id="cd04077">
    <property type="entry name" value="Peptidases_S8_PCSK9_ProteinaseK_like"/>
    <property type="match status" value="1"/>
</dbReference>
<evidence type="ECO:0000256" key="6">
    <source>
        <dbReference type="RuleBase" id="RU003355"/>
    </source>
</evidence>
<gene>
    <name evidence="8" type="ORF">K444DRAFT_525691</name>
</gene>
<dbReference type="AlphaFoldDB" id="A0A2J6TGK8"/>
<dbReference type="InterPro" id="IPR034193">
    <property type="entry name" value="PCSK9_ProteinaseK-like"/>
</dbReference>
<evidence type="ECO:0000259" key="7">
    <source>
        <dbReference type="Pfam" id="PF00082"/>
    </source>
</evidence>
<dbReference type="GO" id="GO:0006508">
    <property type="term" value="P:proteolysis"/>
    <property type="evidence" value="ECO:0007669"/>
    <property type="project" value="UniProtKB-KW"/>
</dbReference>
<dbReference type="InterPro" id="IPR000209">
    <property type="entry name" value="Peptidase_S8/S53_dom"/>
</dbReference>
<dbReference type="PANTHER" id="PTHR43806:SF58">
    <property type="entry name" value="ALKALINE PROTEASE 1-RELATED"/>
    <property type="match status" value="1"/>
</dbReference>
<dbReference type="InParanoid" id="A0A2J6TGK8"/>
<keyword evidence="3 6" id="KW-0378">Hydrolase</keyword>